<dbReference type="FunFam" id="2.40.10.10:FF:000006">
    <property type="entry name" value="Serine proteinase stubble"/>
    <property type="match status" value="1"/>
</dbReference>
<dbReference type="PROSITE" id="PS00134">
    <property type="entry name" value="TRYPSIN_HIS"/>
    <property type="match status" value="1"/>
</dbReference>
<evidence type="ECO:0000259" key="6">
    <source>
        <dbReference type="PROSITE" id="PS50240"/>
    </source>
</evidence>
<dbReference type="InterPro" id="IPR043504">
    <property type="entry name" value="Peptidase_S1_PA_chymotrypsin"/>
</dbReference>
<sequence>CGKANTGSRIVGGTETLVNEYPWQVGVVRETDGVKNLICGGSIISNHWVLTAAHCIDSNAIEVLVGDHDFTTGTDTQDPAYLYAVDRKIVHADYVEAVNGFDIALLHTTQPLDFTKYGQAPVCLPPDKTRLYVGETATVSGWGTTSEGGSLSKTLQEVDVPVISNNDCQKNYNPTSSMLCAGEEGKDSCQGDSGGPLVYNNNGIYELIGVVSFGIGCARLGYLGVYTRVTNYVDWIQRYTGNLCTATSG</sequence>
<dbReference type="GO" id="GO:0004252">
    <property type="term" value="F:serine-type endopeptidase activity"/>
    <property type="evidence" value="ECO:0007669"/>
    <property type="project" value="InterPro"/>
</dbReference>
<dbReference type="InterPro" id="IPR009003">
    <property type="entry name" value="Peptidase_S1_PA"/>
</dbReference>
<keyword evidence="2 5" id="KW-0378">Hydrolase</keyword>
<dbReference type="InterPro" id="IPR001314">
    <property type="entry name" value="Peptidase_S1A"/>
</dbReference>
<evidence type="ECO:0000256" key="4">
    <source>
        <dbReference type="ARBA" id="ARBA00023157"/>
    </source>
</evidence>
<evidence type="ECO:0000256" key="2">
    <source>
        <dbReference type="ARBA" id="ARBA00022801"/>
    </source>
</evidence>
<dbReference type="InterPro" id="IPR018114">
    <property type="entry name" value="TRYPSIN_HIS"/>
</dbReference>
<dbReference type="SUPFAM" id="SSF50494">
    <property type="entry name" value="Trypsin-like serine proteases"/>
    <property type="match status" value="1"/>
</dbReference>
<accession>A0A8J5JET1</accession>
<feature type="non-terminal residue" evidence="7">
    <location>
        <position position="249"/>
    </location>
</feature>
<dbReference type="InterPro" id="IPR033116">
    <property type="entry name" value="TRYPSIN_SER"/>
</dbReference>
<keyword evidence="4" id="KW-1015">Disulfide bond</keyword>
<dbReference type="InterPro" id="IPR001254">
    <property type="entry name" value="Trypsin_dom"/>
</dbReference>
<evidence type="ECO:0000256" key="5">
    <source>
        <dbReference type="RuleBase" id="RU363034"/>
    </source>
</evidence>
<comment type="caution">
    <text evidence="7">The sequence shown here is derived from an EMBL/GenBank/DDBJ whole genome shotgun (WGS) entry which is preliminary data.</text>
</comment>
<keyword evidence="1 5" id="KW-0645">Protease</keyword>
<evidence type="ECO:0000256" key="1">
    <source>
        <dbReference type="ARBA" id="ARBA00022670"/>
    </source>
</evidence>
<keyword evidence="8" id="KW-1185">Reference proteome</keyword>
<dbReference type="PROSITE" id="PS00135">
    <property type="entry name" value="TRYPSIN_SER"/>
    <property type="match status" value="1"/>
</dbReference>
<dbReference type="AlphaFoldDB" id="A0A8J5JET1"/>
<dbReference type="SMART" id="SM00020">
    <property type="entry name" value="Tryp_SPc"/>
    <property type="match status" value="1"/>
</dbReference>
<dbReference type="PANTHER" id="PTHR24253:SF176">
    <property type="entry name" value="CORIN, ISOFORM B"/>
    <property type="match status" value="1"/>
</dbReference>
<feature type="domain" description="Peptidase S1" evidence="6">
    <location>
        <begin position="10"/>
        <end position="241"/>
    </location>
</feature>
<protein>
    <submittedName>
        <fullName evidence="7">Plasma kallikrein-like 6</fullName>
    </submittedName>
</protein>
<evidence type="ECO:0000313" key="7">
    <source>
        <dbReference type="EMBL" id="KAG7155246.1"/>
    </source>
</evidence>
<dbReference type="Gene3D" id="2.40.10.10">
    <property type="entry name" value="Trypsin-like serine proteases"/>
    <property type="match status" value="1"/>
</dbReference>
<evidence type="ECO:0000256" key="3">
    <source>
        <dbReference type="ARBA" id="ARBA00022825"/>
    </source>
</evidence>
<dbReference type="PRINTS" id="PR00722">
    <property type="entry name" value="CHYMOTRYPSIN"/>
</dbReference>
<evidence type="ECO:0000313" key="8">
    <source>
        <dbReference type="Proteomes" id="UP000747542"/>
    </source>
</evidence>
<dbReference type="PANTHER" id="PTHR24253">
    <property type="entry name" value="TRANSMEMBRANE PROTEASE SERINE"/>
    <property type="match status" value="1"/>
</dbReference>
<dbReference type="CDD" id="cd00190">
    <property type="entry name" value="Tryp_SPc"/>
    <property type="match status" value="1"/>
</dbReference>
<dbReference type="GO" id="GO:0006508">
    <property type="term" value="P:proteolysis"/>
    <property type="evidence" value="ECO:0007669"/>
    <property type="project" value="UniProtKB-KW"/>
</dbReference>
<keyword evidence="3 5" id="KW-0720">Serine protease</keyword>
<proteinExistence type="predicted"/>
<reference evidence="7" key="1">
    <citation type="journal article" date="2021" name="Sci. Adv.">
        <title>The American lobster genome reveals insights on longevity, neural, and immune adaptations.</title>
        <authorList>
            <person name="Polinski J.M."/>
            <person name="Zimin A.V."/>
            <person name="Clark K.F."/>
            <person name="Kohn A.B."/>
            <person name="Sadowski N."/>
            <person name="Timp W."/>
            <person name="Ptitsyn A."/>
            <person name="Khanna P."/>
            <person name="Romanova D.Y."/>
            <person name="Williams P."/>
            <person name="Greenwood S.J."/>
            <person name="Moroz L.L."/>
            <person name="Walt D.R."/>
            <person name="Bodnar A.G."/>
        </authorList>
    </citation>
    <scope>NUCLEOTIDE SEQUENCE</scope>
    <source>
        <strain evidence="7">GMGI-L3</strain>
    </source>
</reference>
<dbReference type="Proteomes" id="UP000747542">
    <property type="component" value="Unassembled WGS sequence"/>
</dbReference>
<dbReference type="EMBL" id="JAHLQT010042381">
    <property type="protein sequence ID" value="KAG7155246.1"/>
    <property type="molecule type" value="Genomic_DNA"/>
</dbReference>
<gene>
    <name evidence="7" type="primary">KLKB1-L6</name>
    <name evidence="7" type="ORF">Hamer_G022468</name>
</gene>
<name>A0A8J5JET1_HOMAM</name>
<dbReference type="PROSITE" id="PS50240">
    <property type="entry name" value="TRYPSIN_DOM"/>
    <property type="match status" value="1"/>
</dbReference>
<organism evidence="7 8">
    <name type="scientific">Homarus americanus</name>
    <name type="common">American lobster</name>
    <dbReference type="NCBI Taxonomy" id="6706"/>
    <lineage>
        <taxon>Eukaryota</taxon>
        <taxon>Metazoa</taxon>
        <taxon>Ecdysozoa</taxon>
        <taxon>Arthropoda</taxon>
        <taxon>Crustacea</taxon>
        <taxon>Multicrustacea</taxon>
        <taxon>Malacostraca</taxon>
        <taxon>Eumalacostraca</taxon>
        <taxon>Eucarida</taxon>
        <taxon>Decapoda</taxon>
        <taxon>Pleocyemata</taxon>
        <taxon>Astacidea</taxon>
        <taxon>Nephropoidea</taxon>
        <taxon>Nephropidae</taxon>
        <taxon>Homarus</taxon>
    </lineage>
</organism>
<dbReference type="Pfam" id="PF00089">
    <property type="entry name" value="Trypsin"/>
    <property type="match status" value="1"/>
</dbReference>